<dbReference type="SUPFAM" id="SSF52172">
    <property type="entry name" value="CheY-like"/>
    <property type="match status" value="1"/>
</dbReference>
<sequence>MNILIVENEAYLAQSIANKLTSLGHNCEILTKIKDILNTSKKDAVLLSTSIFGEEIYEIIKKFKSSIIILLIPYISNDTVSRPIKAGANDYIQKPFMVEELIRKINHFEEFNKLKIINNSFMKYFEKSFASVKIPEFNFESLKFPLFIETNSKKMADKFVYEYSKWVKKGIKILFLNEPEALLTLENESFDMPIYILSANLLKDQTKLFEIVQNKPVIINGMGLENTSDFDQITLIEDDKPSIAKGEILSVDEYFEYIIKENQKLFSDTDLAKKLGISRKSLWEKRKKYGIQKQK</sequence>
<feature type="domain" description="Response regulatory" evidence="2">
    <location>
        <begin position="2"/>
        <end position="109"/>
    </location>
</feature>
<gene>
    <name evidence="3" type="ORF">CYJ41_06960</name>
</gene>
<dbReference type="Gene3D" id="3.40.50.2300">
    <property type="match status" value="1"/>
</dbReference>
<dbReference type="PROSITE" id="PS50110">
    <property type="entry name" value="RESPONSE_REGULATORY"/>
    <property type="match status" value="1"/>
</dbReference>
<name>A0A2I1N8X9_9BACT</name>
<protein>
    <recommendedName>
        <fullName evidence="2">Response regulatory domain-containing protein</fullName>
    </recommendedName>
</protein>
<proteinExistence type="predicted"/>
<organism evidence="3 4">
    <name type="scientific">Campylobacter ureolyticus</name>
    <dbReference type="NCBI Taxonomy" id="827"/>
    <lineage>
        <taxon>Bacteria</taxon>
        <taxon>Pseudomonadati</taxon>
        <taxon>Campylobacterota</taxon>
        <taxon>Epsilonproteobacteria</taxon>
        <taxon>Campylobacterales</taxon>
        <taxon>Campylobacteraceae</taxon>
        <taxon>Campylobacter</taxon>
    </lineage>
</organism>
<evidence type="ECO:0000256" key="1">
    <source>
        <dbReference type="PROSITE-ProRule" id="PRU00169"/>
    </source>
</evidence>
<accession>A0A2I1N8X9</accession>
<dbReference type="InterPro" id="IPR011006">
    <property type="entry name" value="CheY-like_superfamily"/>
</dbReference>
<dbReference type="InterPro" id="IPR001789">
    <property type="entry name" value="Sig_transdc_resp-reg_receiver"/>
</dbReference>
<dbReference type="RefSeq" id="WP_101637534.1">
    <property type="nucleotide sequence ID" value="NZ_JAPXGX010000005.1"/>
</dbReference>
<dbReference type="GO" id="GO:0000160">
    <property type="term" value="P:phosphorelay signal transduction system"/>
    <property type="evidence" value="ECO:0007669"/>
    <property type="project" value="InterPro"/>
</dbReference>
<dbReference type="SUPFAM" id="SSF46689">
    <property type="entry name" value="Homeodomain-like"/>
    <property type="match status" value="1"/>
</dbReference>
<evidence type="ECO:0000313" key="4">
    <source>
        <dbReference type="Proteomes" id="UP000234639"/>
    </source>
</evidence>
<reference evidence="3 4" key="1">
    <citation type="submission" date="2017-12" db="EMBL/GenBank/DDBJ databases">
        <title>Phylogenetic diversity of female urinary microbiome.</title>
        <authorList>
            <person name="Thomas-White K."/>
            <person name="Wolfe A.J."/>
        </authorList>
    </citation>
    <scope>NUCLEOTIDE SEQUENCE [LARGE SCALE GENOMIC DNA]</scope>
    <source>
        <strain evidence="3 4">UMB0112</strain>
    </source>
</reference>
<evidence type="ECO:0000259" key="2">
    <source>
        <dbReference type="PROSITE" id="PS50110"/>
    </source>
</evidence>
<evidence type="ECO:0000313" key="3">
    <source>
        <dbReference type="EMBL" id="PKZ28838.1"/>
    </source>
</evidence>
<dbReference type="SMART" id="SM00448">
    <property type="entry name" value="REC"/>
    <property type="match status" value="1"/>
</dbReference>
<dbReference type="Gene3D" id="1.10.10.60">
    <property type="entry name" value="Homeodomain-like"/>
    <property type="match status" value="1"/>
</dbReference>
<dbReference type="AlphaFoldDB" id="A0A2I1N8X9"/>
<comment type="caution">
    <text evidence="1">Lacks conserved residue(s) required for the propagation of feature annotation.</text>
</comment>
<dbReference type="InterPro" id="IPR009057">
    <property type="entry name" value="Homeodomain-like_sf"/>
</dbReference>
<comment type="caution">
    <text evidence="3">The sequence shown here is derived from an EMBL/GenBank/DDBJ whole genome shotgun (WGS) entry which is preliminary data.</text>
</comment>
<dbReference type="EMBL" id="PKHU01000006">
    <property type="protein sequence ID" value="PKZ28838.1"/>
    <property type="molecule type" value="Genomic_DNA"/>
</dbReference>
<dbReference type="Proteomes" id="UP000234639">
    <property type="component" value="Unassembled WGS sequence"/>
</dbReference>